<keyword evidence="2" id="KW-1185">Reference proteome</keyword>
<accession>A0ABQ9IK97</accession>
<gene>
    <name evidence="1" type="ORF">PR048_002455</name>
</gene>
<evidence type="ECO:0000313" key="1">
    <source>
        <dbReference type="EMBL" id="KAJ8897109.1"/>
    </source>
</evidence>
<protein>
    <submittedName>
        <fullName evidence="1">Uncharacterized protein</fullName>
    </submittedName>
</protein>
<reference evidence="1 2" key="1">
    <citation type="submission" date="2023-02" db="EMBL/GenBank/DDBJ databases">
        <title>LHISI_Scaffold_Assembly.</title>
        <authorList>
            <person name="Stuart O.P."/>
            <person name="Cleave R."/>
            <person name="Magrath M.J.L."/>
            <person name="Mikheyev A.S."/>
        </authorList>
    </citation>
    <scope>NUCLEOTIDE SEQUENCE [LARGE SCALE GENOMIC DNA]</scope>
    <source>
        <strain evidence="1">Daus_M_001</strain>
        <tissue evidence="1">Leg muscle</tissue>
    </source>
</reference>
<name>A0ABQ9IK97_9NEOP</name>
<evidence type="ECO:0000313" key="2">
    <source>
        <dbReference type="Proteomes" id="UP001159363"/>
    </source>
</evidence>
<comment type="caution">
    <text evidence="1">The sequence shown here is derived from an EMBL/GenBank/DDBJ whole genome shotgun (WGS) entry which is preliminary data.</text>
</comment>
<organism evidence="1 2">
    <name type="scientific">Dryococelus australis</name>
    <dbReference type="NCBI Taxonomy" id="614101"/>
    <lineage>
        <taxon>Eukaryota</taxon>
        <taxon>Metazoa</taxon>
        <taxon>Ecdysozoa</taxon>
        <taxon>Arthropoda</taxon>
        <taxon>Hexapoda</taxon>
        <taxon>Insecta</taxon>
        <taxon>Pterygota</taxon>
        <taxon>Neoptera</taxon>
        <taxon>Polyneoptera</taxon>
        <taxon>Phasmatodea</taxon>
        <taxon>Verophasmatodea</taxon>
        <taxon>Anareolatae</taxon>
        <taxon>Phasmatidae</taxon>
        <taxon>Eurycanthinae</taxon>
        <taxon>Dryococelus</taxon>
    </lineage>
</organism>
<dbReference type="Proteomes" id="UP001159363">
    <property type="component" value="Chromosome 1"/>
</dbReference>
<dbReference type="EMBL" id="JARBHB010000001">
    <property type="protein sequence ID" value="KAJ8897109.1"/>
    <property type="molecule type" value="Genomic_DNA"/>
</dbReference>
<sequence>MQCKCSSTHHIEIKRRRDNVRTYSVKVNGSEVIVCQTFLRGLCQISEKRLRVIQCKVLNGESFPEKRGTNNNRPRSIDSNIWDLAKEHLSTIPSRENKNIDMSKLPKYKTYHTFFKAELNYGCTLPKTDLCDYCSECKVKLVVNPNDLCKVQYELHLRRYNVYKNARMT</sequence>
<proteinExistence type="predicted"/>